<evidence type="ECO:0000313" key="1">
    <source>
        <dbReference type="EMBL" id="CCG08625.1"/>
    </source>
</evidence>
<name>H6SKW0_PARPM</name>
<keyword evidence="2" id="KW-1185">Reference proteome</keyword>
<dbReference type="eggNOG" id="COG4887">
    <property type="taxonomic scope" value="Bacteria"/>
</dbReference>
<accession>H6SKW0</accession>
<dbReference type="STRING" id="1150469.RSPPHO_01999"/>
<evidence type="ECO:0008006" key="3">
    <source>
        <dbReference type="Google" id="ProtNLM"/>
    </source>
</evidence>
<evidence type="ECO:0000313" key="2">
    <source>
        <dbReference type="Proteomes" id="UP000033220"/>
    </source>
</evidence>
<dbReference type="InterPro" id="IPR014997">
    <property type="entry name" value="DUF1847"/>
</dbReference>
<gene>
    <name evidence="1" type="ORF">RSPPHO_01999</name>
</gene>
<dbReference type="HOGENOM" id="CLU_091350_0_0_5"/>
<organism evidence="1 2">
    <name type="scientific">Pararhodospirillum photometricum DSM 122</name>
    <dbReference type="NCBI Taxonomy" id="1150469"/>
    <lineage>
        <taxon>Bacteria</taxon>
        <taxon>Pseudomonadati</taxon>
        <taxon>Pseudomonadota</taxon>
        <taxon>Alphaproteobacteria</taxon>
        <taxon>Rhodospirillales</taxon>
        <taxon>Rhodospirillaceae</taxon>
        <taxon>Pararhodospirillum</taxon>
    </lineage>
</organism>
<sequence length="266" mass="28950">MAVISSYKSYGLKIFNGTSGAAVPSMRLVPGAWTTDDKENTMTYDDEGAGQGLSCADCRQLHCHRHDKRYPGFCPTESLDPHEREDLVDLYSSDGPDGRLARAAAEVEGAYYGKLTRVEETVAFARRLGVTRIGIASCLGLIEETRVLVRIIKLAGFETVAALCKVGSVDKTEIGIPETLKIKQGGFEACCNPVLQARLLNRENTGLNIIMGLCVGHDALFCRHAEAPTTTLVVKDRVLGHNPVACLYTVGTYSARLLDESRLRTL</sequence>
<dbReference type="Pfam" id="PF08901">
    <property type="entry name" value="DUF1847"/>
    <property type="match status" value="1"/>
</dbReference>
<protein>
    <recommendedName>
        <fullName evidence="3">Metal-binding protein</fullName>
    </recommendedName>
</protein>
<dbReference type="Proteomes" id="UP000033220">
    <property type="component" value="Chromosome DSM 122"/>
</dbReference>
<reference evidence="1 2" key="1">
    <citation type="submission" date="2012-02" db="EMBL/GenBank/DDBJ databases">
        <title>Shotgun genome sequence of Phaeospirillum photometricum DSM 122.</title>
        <authorList>
            <person name="Duquesne K."/>
            <person name="Sturgis J."/>
        </authorList>
    </citation>
    <scope>NUCLEOTIDE SEQUENCE [LARGE SCALE GENOMIC DNA]</scope>
    <source>
        <strain evidence="2">DSM122</strain>
    </source>
</reference>
<proteinExistence type="predicted"/>
<dbReference type="KEGG" id="rpm:RSPPHO_01999"/>
<dbReference type="PATRIC" id="fig|1150469.3.peg.2246"/>
<dbReference type="EMBL" id="HE663493">
    <property type="protein sequence ID" value="CCG08625.1"/>
    <property type="molecule type" value="Genomic_DNA"/>
</dbReference>
<dbReference type="AlphaFoldDB" id="H6SKW0"/>